<feature type="domain" description="Glycosyl transferase family 1" evidence="1">
    <location>
        <begin position="196"/>
        <end position="356"/>
    </location>
</feature>
<evidence type="ECO:0000313" key="3">
    <source>
        <dbReference type="Proteomes" id="UP000006251"/>
    </source>
</evidence>
<organism evidence="2 3">
    <name type="scientific">Brumicola pallidula DSM 14239 = ACAM 615</name>
    <dbReference type="NCBI Taxonomy" id="1121922"/>
    <lineage>
        <taxon>Bacteria</taxon>
        <taxon>Pseudomonadati</taxon>
        <taxon>Pseudomonadota</taxon>
        <taxon>Gammaproteobacteria</taxon>
        <taxon>Alteromonadales</taxon>
        <taxon>Alteromonadaceae</taxon>
        <taxon>Brumicola</taxon>
    </lineage>
</organism>
<dbReference type="PANTHER" id="PTHR45947">
    <property type="entry name" value="SULFOQUINOVOSYL TRANSFERASE SQD2"/>
    <property type="match status" value="1"/>
</dbReference>
<dbReference type="SUPFAM" id="SSF53756">
    <property type="entry name" value="UDP-Glycosyltransferase/glycogen phosphorylase"/>
    <property type="match status" value="1"/>
</dbReference>
<dbReference type="STRING" id="1121922.GCA_000428905_00495"/>
<dbReference type="Gene3D" id="3.40.50.2000">
    <property type="entry name" value="Glycogen Phosphorylase B"/>
    <property type="match status" value="2"/>
</dbReference>
<comment type="caution">
    <text evidence="2">The sequence shown here is derived from an EMBL/GenBank/DDBJ whole genome shotgun (WGS) entry which is preliminary data.</text>
</comment>
<dbReference type="EMBL" id="BAEQ01000050">
    <property type="protein sequence ID" value="GAC29873.1"/>
    <property type="molecule type" value="Genomic_DNA"/>
</dbReference>
<evidence type="ECO:0000313" key="2">
    <source>
        <dbReference type="EMBL" id="GAC29873.1"/>
    </source>
</evidence>
<dbReference type="RefSeq" id="WP_006013370.1">
    <property type="nucleotide sequence ID" value="NZ_BAEQ01000050.1"/>
</dbReference>
<dbReference type="AlphaFoldDB" id="K6ZLX1"/>
<name>K6ZLX1_9ALTE</name>
<gene>
    <name evidence="2" type="ORF">GPAL_3022</name>
</gene>
<dbReference type="InterPro" id="IPR001296">
    <property type="entry name" value="Glyco_trans_1"/>
</dbReference>
<dbReference type="GO" id="GO:0016757">
    <property type="term" value="F:glycosyltransferase activity"/>
    <property type="evidence" value="ECO:0007669"/>
    <property type="project" value="InterPro"/>
</dbReference>
<dbReference type="InterPro" id="IPR050194">
    <property type="entry name" value="Glycosyltransferase_grp1"/>
</dbReference>
<proteinExistence type="predicted"/>
<accession>K6ZLX1</accession>
<dbReference type="PANTHER" id="PTHR45947:SF3">
    <property type="entry name" value="SULFOQUINOVOSYL TRANSFERASE SQD2"/>
    <property type="match status" value="1"/>
</dbReference>
<sequence>MKSPKTVCFVNNLAFRDEPTIENRLLPYIIETLHLGHKVILISSDNTPILAVKHENFTHICCPIETKRPNGFLKRAFFENKNSREILKKAKGVSCDIYLLTIPSMFLLFNARILKNHRVFLDVRDLTWHYLSSVTLEQRFARLFFEFLAKRNYEIFEKVAVTNEAEALYFKSKAIPFELNYNGITQAQFNDLSSIKPKIDTDNITVTYVGKVGVAQNLDFLIRVAKKMPDIVFKIVGYGPLYKEFQHNLKAAGVPNILAPGSASWKQIIKLYEESDILYAQLTNEYSGAMPSKLYQYLCASRFIVYGGSGQAKKMLDTFSNNIVVEPNSVQGLVEAITHYIKTPIKNDAFEKNSKRVQEFFIREENVKKITESF</sequence>
<dbReference type="Proteomes" id="UP000006251">
    <property type="component" value="Unassembled WGS sequence"/>
</dbReference>
<keyword evidence="3" id="KW-1185">Reference proteome</keyword>
<dbReference type="OrthoDB" id="9787293at2"/>
<evidence type="ECO:0000259" key="1">
    <source>
        <dbReference type="Pfam" id="PF00534"/>
    </source>
</evidence>
<dbReference type="Pfam" id="PF00534">
    <property type="entry name" value="Glycos_transf_1"/>
    <property type="match status" value="1"/>
</dbReference>
<reference evidence="3" key="1">
    <citation type="journal article" date="2014" name="Environ. Microbiol.">
        <title>Comparative genomics of the marine bacterial genus Glaciecola reveals the high degree of genomic diversity and genomic characteristic for cold adaptation.</title>
        <authorList>
            <person name="Qin Q.L."/>
            <person name="Xie B.B."/>
            <person name="Yu Y."/>
            <person name="Shu Y.L."/>
            <person name="Rong J.C."/>
            <person name="Zhang Y.J."/>
            <person name="Zhao D.L."/>
            <person name="Chen X.L."/>
            <person name="Zhang X.Y."/>
            <person name="Chen B."/>
            <person name="Zhou B.C."/>
            <person name="Zhang Y.Z."/>
        </authorList>
    </citation>
    <scope>NUCLEOTIDE SEQUENCE [LARGE SCALE GENOMIC DNA]</scope>
    <source>
        <strain evidence="3">ACAM 615</strain>
    </source>
</reference>
<protein>
    <recommendedName>
        <fullName evidence="1">Glycosyl transferase family 1 domain-containing protein</fullName>
    </recommendedName>
</protein>